<dbReference type="PANTHER" id="PTHR13109:SF7">
    <property type="entry name" value="NEUROCHONDRIN"/>
    <property type="match status" value="1"/>
</dbReference>
<dbReference type="InterPro" id="IPR016024">
    <property type="entry name" value="ARM-type_fold"/>
</dbReference>
<reference evidence="4" key="1">
    <citation type="submission" date="2025-08" db="UniProtKB">
        <authorList>
            <consortium name="Ensembl"/>
        </authorList>
    </citation>
    <scope>IDENTIFICATION</scope>
</reference>
<reference evidence="4" key="2">
    <citation type="submission" date="2025-09" db="UniProtKB">
        <authorList>
            <consortium name="Ensembl"/>
        </authorList>
    </citation>
    <scope>IDENTIFICATION</scope>
</reference>
<evidence type="ECO:0000256" key="2">
    <source>
        <dbReference type="ARBA" id="ARBA00018324"/>
    </source>
</evidence>
<accession>A0A8C1EP55</accession>
<dbReference type="SUPFAM" id="SSF48371">
    <property type="entry name" value="ARM repeat"/>
    <property type="match status" value="1"/>
</dbReference>
<dbReference type="GO" id="GO:0031175">
    <property type="term" value="P:neuron projection development"/>
    <property type="evidence" value="ECO:0007669"/>
    <property type="project" value="TreeGrafter"/>
</dbReference>
<dbReference type="Pfam" id="PF05536">
    <property type="entry name" value="Neurochondrin"/>
    <property type="match status" value="2"/>
</dbReference>
<protein>
    <recommendedName>
        <fullName evidence="2">Neurochondrin</fullName>
    </recommendedName>
</protein>
<dbReference type="Proteomes" id="UP001108240">
    <property type="component" value="Unplaced"/>
</dbReference>
<organism evidence="4 5">
    <name type="scientific">Cyprinus carpio carpio</name>
    <dbReference type="NCBI Taxonomy" id="630221"/>
    <lineage>
        <taxon>Eukaryota</taxon>
        <taxon>Metazoa</taxon>
        <taxon>Chordata</taxon>
        <taxon>Craniata</taxon>
        <taxon>Vertebrata</taxon>
        <taxon>Euteleostomi</taxon>
        <taxon>Actinopterygii</taxon>
        <taxon>Neopterygii</taxon>
        <taxon>Teleostei</taxon>
        <taxon>Ostariophysi</taxon>
        <taxon>Cypriniformes</taxon>
        <taxon>Cyprinidae</taxon>
        <taxon>Cyprininae</taxon>
        <taxon>Cyprinus</taxon>
    </lineage>
</organism>
<dbReference type="GO" id="GO:0030425">
    <property type="term" value="C:dendrite"/>
    <property type="evidence" value="ECO:0007669"/>
    <property type="project" value="TreeGrafter"/>
</dbReference>
<feature type="region of interest" description="Disordered" evidence="3">
    <location>
        <begin position="91"/>
        <end position="123"/>
    </location>
</feature>
<name>A0A8C1EP55_CYPCA</name>
<sequence>MRGVTMITRSMRDLTIKSCSTTPPSVLFPAVGAWGRSVSWSLCRPLVSRCYSVMAGSYLSLMSSSGTRQSSRATRDCCYRLAQKMAENGCHLNPEEVPTPQHPPSTEPNAAEGSSSEPSGLSPSQREVLERCLHALTHAKNDSHILAALLLITRLCPPGQLDTGTLHQIFEAVGFNLPARLLVTAFRGDDSSGLPPEELISLGTALLAALSTDASMVAHPQLLSTVPLILSILENGPNWTEKQTKTLGNEDQSGSGSQTGSATDPQTTSSTSALDEALACDCYQVLNAVCALPQGPEQLLTRGAVLALCRAVIKKQTLSHEKGLPLLGHLLSSSIRPRAWAKHSSDLLLLLQNVSQNFCRVSDQDRLEICSQILPFLPPPGVESESLVLKEIVGNLWASLRPLVQGKLSQEHLGSVLVVSACLLDLYGWESTGPPKFCCLLVNRACVEVRMGLEEPPGTEISPQLQHILTACYRIMEAAMEQACSQGTVSNPAQIQTAITGLSLQQSRQVLGALEEAFSAEIYYLKQVEQTSYDDPFLFATFRSLCAWLAEETSCLKEEVVDLLPVLVSYAKSHFKGGEKGKGLADWMSKMSISSSSQDGTWSREAALRYLLPSLCHLSAEDGPRRVLLSLDTPALLVDFLSKGWASLRGQSGKTVTRDPSLETACSALLNFAITEPERVRNDPCFVALESMLSEALPVLLHKPRLLVLAANCCTLGLMIARLKSTSTDPVELGQRRFFSSVLSFLLSAVQSGQASKPARISALWEEHWEEAGELWRLSLQALGGCVRAQPWITTLIRDEGWLQNIFTLLGSSGRLPDQPSQDALEEVLCAIAKQCPLCRKDIIELLKSVSCESLQGLPQLSRILVE</sequence>
<dbReference type="InterPro" id="IPR008709">
    <property type="entry name" value="Neurochondrin"/>
</dbReference>
<dbReference type="PANTHER" id="PTHR13109">
    <property type="entry name" value="NEUROCHONDRIN"/>
    <property type="match status" value="1"/>
</dbReference>
<feature type="compositionally biased region" description="Polar residues" evidence="3">
    <location>
        <begin position="241"/>
        <end position="251"/>
    </location>
</feature>
<dbReference type="GeneTree" id="ENSGT00390000013601"/>
<dbReference type="AlphaFoldDB" id="A0A8C1EP55"/>
<comment type="similarity">
    <text evidence="1">Belongs to the neurochondrin family.</text>
</comment>
<evidence type="ECO:0000313" key="5">
    <source>
        <dbReference type="Proteomes" id="UP001108240"/>
    </source>
</evidence>
<dbReference type="GO" id="GO:0048168">
    <property type="term" value="P:regulation of neuronal synaptic plasticity"/>
    <property type="evidence" value="ECO:0007669"/>
    <property type="project" value="TreeGrafter"/>
</dbReference>
<dbReference type="Ensembl" id="ENSCCRT00000086462.2">
    <property type="protein sequence ID" value="ENSCCRP00000079693.2"/>
    <property type="gene ID" value="ENSCCRG00000046085.2"/>
</dbReference>
<feature type="compositionally biased region" description="Low complexity" evidence="3">
    <location>
        <begin position="252"/>
        <end position="261"/>
    </location>
</feature>
<feature type="region of interest" description="Disordered" evidence="3">
    <location>
        <begin position="241"/>
        <end position="270"/>
    </location>
</feature>
<feature type="compositionally biased region" description="Low complexity" evidence="3">
    <location>
        <begin position="110"/>
        <end position="123"/>
    </location>
</feature>
<evidence type="ECO:0000256" key="1">
    <source>
        <dbReference type="ARBA" id="ARBA00006927"/>
    </source>
</evidence>
<evidence type="ECO:0000313" key="4">
    <source>
        <dbReference type="Ensembl" id="ENSCCRP00000079693.2"/>
    </source>
</evidence>
<proteinExistence type="inferred from homology"/>
<keyword evidence="5" id="KW-1185">Reference proteome</keyword>
<evidence type="ECO:0000256" key="3">
    <source>
        <dbReference type="SAM" id="MobiDB-lite"/>
    </source>
</evidence>